<keyword evidence="2" id="KW-0004">4Fe-4S</keyword>
<keyword evidence="4" id="KW-0408">Iron</keyword>
<dbReference type="GO" id="GO:0046872">
    <property type="term" value="F:metal ion binding"/>
    <property type="evidence" value="ECO:0007669"/>
    <property type="project" value="UniProtKB-KW"/>
</dbReference>
<gene>
    <name evidence="8" type="ORF">MOST_12500</name>
</gene>
<comment type="caution">
    <text evidence="8">The sequence shown here is derived from an EMBL/GenBank/DDBJ whole genome shotgun (WGS) entry which is preliminary data.</text>
</comment>
<keyword evidence="5" id="KW-0411">Iron-sulfur</keyword>
<feature type="domain" description="Fe-S hydro-lyase tartrate dehydratase alpha-type catalytic" evidence="7">
    <location>
        <begin position="2"/>
        <end position="48"/>
    </location>
</feature>
<evidence type="ECO:0000256" key="2">
    <source>
        <dbReference type="ARBA" id="ARBA00022485"/>
    </source>
</evidence>
<name>A0A9X7P6D3_9FIRM</name>
<evidence type="ECO:0000259" key="7">
    <source>
        <dbReference type="Pfam" id="PF05681"/>
    </source>
</evidence>
<evidence type="ECO:0000256" key="3">
    <source>
        <dbReference type="ARBA" id="ARBA00022723"/>
    </source>
</evidence>
<evidence type="ECO:0000256" key="1">
    <source>
        <dbReference type="ARBA" id="ARBA00008876"/>
    </source>
</evidence>
<evidence type="ECO:0000256" key="4">
    <source>
        <dbReference type="ARBA" id="ARBA00023004"/>
    </source>
</evidence>
<accession>A0A9X7P6D3</accession>
<evidence type="ECO:0000256" key="6">
    <source>
        <dbReference type="ARBA" id="ARBA00023239"/>
    </source>
</evidence>
<organism evidence="8 9">
    <name type="scientific">Neomoorella stamsii</name>
    <dbReference type="NCBI Taxonomy" id="1266720"/>
    <lineage>
        <taxon>Bacteria</taxon>
        <taxon>Bacillati</taxon>
        <taxon>Bacillota</taxon>
        <taxon>Clostridia</taxon>
        <taxon>Neomoorellales</taxon>
        <taxon>Neomoorellaceae</taxon>
        <taxon>Neomoorella</taxon>
    </lineage>
</organism>
<dbReference type="EMBL" id="PVXL01000040">
    <property type="protein sequence ID" value="PRR73402.1"/>
    <property type="molecule type" value="Genomic_DNA"/>
</dbReference>
<protein>
    <submittedName>
        <fullName evidence="8">Fumarate hydratase</fullName>
    </submittedName>
</protein>
<keyword evidence="3" id="KW-0479">Metal-binding</keyword>
<dbReference type="Pfam" id="PF05681">
    <property type="entry name" value="Fumerase"/>
    <property type="match status" value="1"/>
</dbReference>
<keyword evidence="9" id="KW-1185">Reference proteome</keyword>
<dbReference type="AlphaFoldDB" id="A0A9X7P6D3"/>
<dbReference type="InterPro" id="IPR004646">
    <property type="entry name" value="Fe-S_hydro-lyase_TtdA-typ_cat"/>
</dbReference>
<sequence>MEVGQEVHVTGGKLYETVNAGVRQDYAEGYLRKSVVGDPLLRKNTGDNRLEVEKFLVIVGLDYGLPKYCQYYLFLWLLPFTNTK</sequence>
<keyword evidence="6" id="KW-0456">Lyase</keyword>
<evidence type="ECO:0000256" key="5">
    <source>
        <dbReference type="ARBA" id="ARBA00023014"/>
    </source>
</evidence>
<dbReference type="Proteomes" id="UP000239430">
    <property type="component" value="Unassembled WGS sequence"/>
</dbReference>
<evidence type="ECO:0000313" key="8">
    <source>
        <dbReference type="EMBL" id="PRR73402.1"/>
    </source>
</evidence>
<comment type="similarity">
    <text evidence="1">Belongs to the class-I fumarase family.</text>
</comment>
<proteinExistence type="inferred from homology"/>
<dbReference type="GO" id="GO:0051539">
    <property type="term" value="F:4 iron, 4 sulfur cluster binding"/>
    <property type="evidence" value="ECO:0007669"/>
    <property type="project" value="UniProtKB-KW"/>
</dbReference>
<reference evidence="8 9" key="1">
    <citation type="submission" date="2018-03" db="EMBL/GenBank/DDBJ databases">
        <title>Genome sequence of Moorella stamsii DSM 26217.</title>
        <authorList>
            <person name="Poehlein A."/>
            <person name="Daniel R."/>
        </authorList>
    </citation>
    <scope>NUCLEOTIDE SEQUENCE [LARGE SCALE GENOMIC DNA]</scope>
    <source>
        <strain evidence="9">DSM 26217</strain>
    </source>
</reference>
<evidence type="ECO:0000313" key="9">
    <source>
        <dbReference type="Proteomes" id="UP000239430"/>
    </source>
</evidence>
<dbReference type="GO" id="GO:0016829">
    <property type="term" value="F:lyase activity"/>
    <property type="evidence" value="ECO:0007669"/>
    <property type="project" value="UniProtKB-KW"/>
</dbReference>